<keyword evidence="5" id="KW-0411">Iron-sulfur</keyword>
<dbReference type="Pfam" id="PF02310">
    <property type="entry name" value="B12-binding"/>
    <property type="match status" value="1"/>
</dbReference>
<dbReference type="InterPro" id="IPR025274">
    <property type="entry name" value="DUF4070"/>
</dbReference>
<evidence type="ECO:0000256" key="1">
    <source>
        <dbReference type="ARBA" id="ARBA00001966"/>
    </source>
</evidence>
<proteinExistence type="predicted"/>
<dbReference type="InterPro" id="IPR007197">
    <property type="entry name" value="rSAM"/>
</dbReference>
<dbReference type="GO" id="GO:0003824">
    <property type="term" value="F:catalytic activity"/>
    <property type="evidence" value="ECO:0007669"/>
    <property type="project" value="InterPro"/>
</dbReference>
<accession>A0A9E7ZVY6</accession>
<dbReference type="Pfam" id="PF13282">
    <property type="entry name" value="DUF4070"/>
    <property type="match status" value="1"/>
</dbReference>
<feature type="domain" description="Radical SAM core" evidence="6">
    <location>
        <begin position="168"/>
        <end position="397"/>
    </location>
</feature>
<dbReference type="GO" id="GO:0046872">
    <property type="term" value="F:metal ion binding"/>
    <property type="evidence" value="ECO:0007669"/>
    <property type="project" value="UniProtKB-KW"/>
</dbReference>
<dbReference type="InterPro" id="IPR006638">
    <property type="entry name" value="Elp3/MiaA/NifB-like_rSAM"/>
</dbReference>
<dbReference type="SMART" id="SM00729">
    <property type="entry name" value="Elp3"/>
    <property type="match status" value="1"/>
</dbReference>
<dbReference type="SFLD" id="SFLDG01123">
    <property type="entry name" value="methyltransferase_(Class_B)"/>
    <property type="match status" value="1"/>
</dbReference>
<dbReference type="Gene3D" id="3.40.50.280">
    <property type="entry name" value="Cobalamin-binding domain"/>
    <property type="match status" value="1"/>
</dbReference>
<keyword evidence="4" id="KW-0408">Iron</keyword>
<dbReference type="AlphaFoldDB" id="A0A9E7ZVY6"/>
<dbReference type="InterPro" id="IPR006158">
    <property type="entry name" value="Cobalamin-bd"/>
</dbReference>
<dbReference type="GO" id="GO:0005829">
    <property type="term" value="C:cytosol"/>
    <property type="evidence" value="ECO:0007669"/>
    <property type="project" value="TreeGrafter"/>
</dbReference>
<dbReference type="SFLD" id="SFLDG01082">
    <property type="entry name" value="B12-binding_domain_containing"/>
    <property type="match status" value="1"/>
</dbReference>
<name>A0A9E7ZVY6_9HYPH</name>
<dbReference type="SFLD" id="SFLDS00029">
    <property type="entry name" value="Radical_SAM"/>
    <property type="match status" value="1"/>
</dbReference>
<dbReference type="EMBL" id="CP102774">
    <property type="protein sequence ID" value="UZF85824.1"/>
    <property type="molecule type" value="Genomic_DNA"/>
</dbReference>
<protein>
    <submittedName>
        <fullName evidence="7">B12-binding domain-containing radical SAM protein</fullName>
    </submittedName>
</protein>
<sequence length="540" mass="60616">MSTDRCRVLMIYPRFNPNSFWNYKATCELAGARHPAAPLGLITVAALLPESWEIRLVDLNAEELDEQDFAWADLVMTGGMLPQQDGTLAVIARCRSKGKPVVVGGPDATSTPEIYEAADFLVLGEAEEIMAGFVEAWKAGTRNGVFRSEMGKTDVTKSPTPRFDLLKFTHYLHVGVQFSRGCPFNCEFCDIIELYGRVPRTKTNAQILTELDTLYTLGYRGHVDFVDDNLIGNKKALKQFLPALTHWIRAKDFPFEFSTEASINLADDAALMQAMSQANFFTIFVGIESPDTDTLVSMQKKQNTRRSLQESVHRIYRAGLFVNAGFILGFDSEKGSVARGMIDCIEDTAIPVCMVGLLYALPNTQLTRRLDREGRLSVPSDADHTQGLGDQCTAGLNFMTSRPRRAILEDYRAVLEAVYAPRAFFGRVRRVGRMLDCSNRRLELPKSMEWQELQSSWRLIWRMTLAKGGMRREFWKTVIDCLAHNRQALPYVMMMVALYLHLGPFSRHVVAQVQRQIDNLPKASPALRPVDAIPRTAAAG</sequence>
<dbReference type="PANTHER" id="PTHR43409">
    <property type="entry name" value="ANAEROBIC MAGNESIUM-PROTOPORPHYRIN IX MONOMETHYL ESTER CYCLASE-RELATED"/>
    <property type="match status" value="1"/>
</dbReference>
<reference evidence="7" key="1">
    <citation type="submission" date="2022-08" db="EMBL/GenBank/DDBJ databases">
        <title>Complete Genome Sequences of 2 Bosea sp. soil isolates.</title>
        <authorList>
            <person name="Alvarez Arevalo M."/>
            <person name="Sterndorff E.B."/>
            <person name="Faurdal D."/>
            <person name="Joergensen T.S."/>
            <person name="Weber T."/>
        </authorList>
    </citation>
    <scope>NUCLEOTIDE SEQUENCE</scope>
    <source>
        <strain evidence="7">NBC_00436</strain>
    </source>
</reference>
<dbReference type="InterPro" id="IPR051198">
    <property type="entry name" value="BchE-like"/>
</dbReference>
<dbReference type="GO" id="GO:0031419">
    <property type="term" value="F:cobalamin binding"/>
    <property type="evidence" value="ECO:0007669"/>
    <property type="project" value="InterPro"/>
</dbReference>
<dbReference type="Gene3D" id="3.80.30.20">
    <property type="entry name" value="tm_1862 like domain"/>
    <property type="match status" value="1"/>
</dbReference>
<dbReference type="InterPro" id="IPR023404">
    <property type="entry name" value="rSAM_horseshoe"/>
</dbReference>
<evidence type="ECO:0000256" key="5">
    <source>
        <dbReference type="ARBA" id="ARBA00023014"/>
    </source>
</evidence>
<comment type="cofactor">
    <cofactor evidence="1">
        <name>[4Fe-4S] cluster</name>
        <dbReference type="ChEBI" id="CHEBI:49883"/>
    </cofactor>
</comment>
<evidence type="ECO:0000256" key="4">
    <source>
        <dbReference type="ARBA" id="ARBA00023004"/>
    </source>
</evidence>
<dbReference type="GO" id="GO:0051536">
    <property type="term" value="F:iron-sulfur cluster binding"/>
    <property type="evidence" value="ECO:0007669"/>
    <property type="project" value="UniProtKB-KW"/>
</dbReference>
<organism evidence="7">
    <name type="scientific">Bosea sp. NBC_00436</name>
    <dbReference type="NCBI Taxonomy" id="2969620"/>
    <lineage>
        <taxon>Bacteria</taxon>
        <taxon>Pseudomonadati</taxon>
        <taxon>Pseudomonadota</taxon>
        <taxon>Alphaproteobacteria</taxon>
        <taxon>Hyphomicrobiales</taxon>
        <taxon>Boseaceae</taxon>
        <taxon>Bosea</taxon>
    </lineage>
</organism>
<dbReference type="InterPro" id="IPR034466">
    <property type="entry name" value="Methyltransferase_Class_B"/>
</dbReference>
<dbReference type="PANTHER" id="PTHR43409:SF3">
    <property type="entry name" value="HYPOTHETICAL METHYLTRANSFERASE"/>
    <property type="match status" value="1"/>
</dbReference>
<evidence type="ECO:0000256" key="2">
    <source>
        <dbReference type="ARBA" id="ARBA00022691"/>
    </source>
</evidence>
<dbReference type="CDD" id="cd01335">
    <property type="entry name" value="Radical_SAM"/>
    <property type="match status" value="1"/>
</dbReference>
<dbReference type="SFLD" id="SFLDF00303">
    <property type="entry name" value="hopanoid_C2-methyltransferase"/>
    <property type="match status" value="1"/>
</dbReference>
<keyword evidence="3" id="KW-0479">Metal-binding</keyword>
<evidence type="ECO:0000259" key="6">
    <source>
        <dbReference type="PROSITE" id="PS51918"/>
    </source>
</evidence>
<dbReference type="InterPro" id="IPR058240">
    <property type="entry name" value="rSAM_sf"/>
</dbReference>
<evidence type="ECO:0000313" key="7">
    <source>
        <dbReference type="EMBL" id="UZF85824.1"/>
    </source>
</evidence>
<dbReference type="PROSITE" id="PS51918">
    <property type="entry name" value="RADICAL_SAM"/>
    <property type="match status" value="1"/>
</dbReference>
<dbReference type="SUPFAM" id="SSF102114">
    <property type="entry name" value="Radical SAM enzymes"/>
    <property type="match status" value="1"/>
</dbReference>
<dbReference type="Pfam" id="PF04055">
    <property type="entry name" value="Radical_SAM"/>
    <property type="match status" value="1"/>
</dbReference>
<keyword evidence="2" id="KW-0949">S-adenosyl-L-methionine</keyword>
<dbReference type="InterPro" id="IPR034530">
    <property type="entry name" value="HpnP-like"/>
</dbReference>
<gene>
    <name evidence="7" type="ORF">NWE54_18670</name>
</gene>
<evidence type="ECO:0000256" key="3">
    <source>
        <dbReference type="ARBA" id="ARBA00022723"/>
    </source>
</evidence>